<evidence type="ECO:0000313" key="6">
    <source>
        <dbReference type="Proteomes" id="UP000198379"/>
    </source>
</evidence>
<name>A0A239C7M4_9FLAO</name>
<sequence length="438" mass="50134">MLSEQKGAQQIFEHLKEVILWRLENTQTPLKECPLKYTPSAYEESSLGDYIAKHSLNQEEIMALLLSLVTHVYPTFLRDVSVESENGVLYFFSQTRADQKNADPTAETLLYTIAGDHIPGRIAAIQFLQNNRLFNDLQVLHTAPTEKGEPAVRGKLLVYQDAFQEIVLGSTHIPKLSEEFPAQEIKTQMTWDDLILTESTLQKLQNSKMWLEHNDTLLEELGMKKRLKPGYRVLFYGAPGTGKTLAASLLGKYTGKSVFRVDLSVLVSKYIGETEKHLANLFNRAQKKDWILFFDEADSVFGKRTNVRDAHDKYANQGVSYLLQKIESYPGMVILASNYKDNIDTAFMRRFQSIINFELPKAKERLRIWKHNIPEKLEQHPSLKLEEIASKYVLNGSNIMNCIQDASLKALANKDRILTQAMVLESIKKEYHKEDKAF</sequence>
<evidence type="ECO:0000256" key="3">
    <source>
        <dbReference type="ARBA" id="ARBA00022840"/>
    </source>
</evidence>
<evidence type="ECO:0000256" key="2">
    <source>
        <dbReference type="ARBA" id="ARBA00022741"/>
    </source>
</evidence>
<dbReference type="CDD" id="cd19481">
    <property type="entry name" value="RecA-like_protease"/>
    <property type="match status" value="1"/>
</dbReference>
<dbReference type="Pfam" id="PF00004">
    <property type="entry name" value="AAA"/>
    <property type="match status" value="1"/>
</dbReference>
<dbReference type="AlphaFoldDB" id="A0A239C7M4"/>
<dbReference type="PANTHER" id="PTHR23073">
    <property type="entry name" value="26S PROTEASOME REGULATORY SUBUNIT"/>
    <property type="match status" value="1"/>
</dbReference>
<protein>
    <submittedName>
        <fullName evidence="5">ATPase family associated with various cellular activities (AAA)</fullName>
    </submittedName>
</protein>
<dbReference type="SMART" id="SM00382">
    <property type="entry name" value="AAA"/>
    <property type="match status" value="1"/>
</dbReference>
<gene>
    <name evidence="5" type="ORF">SAMN06265376_107168</name>
</gene>
<dbReference type="GO" id="GO:0016887">
    <property type="term" value="F:ATP hydrolysis activity"/>
    <property type="evidence" value="ECO:0007669"/>
    <property type="project" value="InterPro"/>
</dbReference>
<dbReference type="EMBL" id="FZNY01000007">
    <property type="protein sequence ID" value="SNS16100.1"/>
    <property type="molecule type" value="Genomic_DNA"/>
</dbReference>
<keyword evidence="6" id="KW-1185">Reference proteome</keyword>
<keyword evidence="3" id="KW-0067">ATP-binding</keyword>
<dbReference type="Proteomes" id="UP000198379">
    <property type="component" value="Unassembled WGS sequence"/>
</dbReference>
<dbReference type="Gene3D" id="3.40.50.300">
    <property type="entry name" value="P-loop containing nucleotide triphosphate hydrolases"/>
    <property type="match status" value="1"/>
</dbReference>
<dbReference type="InterPro" id="IPR003593">
    <property type="entry name" value="AAA+_ATPase"/>
</dbReference>
<dbReference type="RefSeq" id="WP_089373165.1">
    <property type="nucleotide sequence ID" value="NZ_BMEP01000004.1"/>
</dbReference>
<keyword evidence="2" id="KW-0547">Nucleotide-binding</keyword>
<comment type="similarity">
    <text evidence="1">Belongs to the AAA ATPase family.</text>
</comment>
<dbReference type="GO" id="GO:0005524">
    <property type="term" value="F:ATP binding"/>
    <property type="evidence" value="ECO:0007669"/>
    <property type="project" value="UniProtKB-KW"/>
</dbReference>
<dbReference type="InterPro" id="IPR003959">
    <property type="entry name" value="ATPase_AAA_core"/>
</dbReference>
<accession>A0A239C7M4</accession>
<dbReference type="InterPro" id="IPR050221">
    <property type="entry name" value="26S_Proteasome_ATPase"/>
</dbReference>
<dbReference type="InterPro" id="IPR027417">
    <property type="entry name" value="P-loop_NTPase"/>
</dbReference>
<reference evidence="5 6" key="1">
    <citation type="submission" date="2017-06" db="EMBL/GenBank/DDBJ databases">
        <authorList>
            <person name="Kim H.J."/>
            <person name="Triplett B.A."/>
        </authorList>
    </citation>
    <scope>NUCLEOTIDE SEQUENCE [LARGE SCALE GENOMIC DNA]</scope>
    <source>
        <strain evidence="5 6">DSM 25597</strain>
    </source>
</reference>
<evidence type="ECO:0000256" key="1">
    <source>
        <dbReference type="ARBA" id="ARBA00006914"/>
    </source>
</evidence>
<dbReference type="OrthoDB" id="7438987at2"/>
<evidence type="ECO:0000259" key="4">
    <source>
        <dbReference type="SMART" id="SM00382"/>
    </source>
</evidence>
<feature type="domain" description="AAA+ ATPase" evidence="4">
    <location>
        <begin position="229"/>
        <end position="361"/>
    </location>
</feature>
<dbReference type="SUPFAM" id="SSF52540">
    <property type="entry name" value="P-loop containing nucleoside triphosphate hydrolases"/>
    <property type="match status" value="1"/>
</dbReference>
<proteinExistence type="inferred from homology"/>
<organism evidence="5 6">
    <name type="scientific">Dokdonia pacifica</name>
    <dbReference type="NCBI Taxonomy" id="1627892"/>
    <lineage>
        <taxon>Bacteria</taxon>
        <taxon>Pseudomonadati</taxon>
        <taxon>Bacteroidota</taxon>
        <taxon>Flavobacteriia</taxon>
        <taxon>Flavobacteriales</taxon>
        <taxon>Flavobacteriaceae</taxon>
        <taxon>Dokdonia</taxon>
    </lineage>
</organism>
<evidence type="ECO:0000313" key="5">
    <source>
        <dbReference type="EMBL" id="SNS16100.1"/>
    </source>
</evidence>